<comment type="caution">
    <text evidence="2">The sequence shown here is derived from an EMBL/GenBank/DDBJ whole genome shotgun (WGS) entry which is preliminary data.</text>
</comment>
<organism evidence="2 3">
    <name type="scientific">Psophocarpus tetragonolobus</name>
    <name type="common">Winged bean</name>
    <name type="synonym">Dolichos tetragonolobus</name>
    <dbReference type="NCBI Taxonomy" id="3891"/>
    <lineage>
        <taxon>Eukaryota</taxon>
        <taxon>Viridiplantae</taxon>
        <taxon>Streptophyta</taxon>
        <taxon>Embryophyta</taxon>
        <taxon>Tracheophyta</taxon>
        <taxon>Spermatophyta</taxon>
        <taxon>Magnoliopsida</taxon>
        <taxon>eudicotyledons</taxon>
        <taxon>Gunneridae</taxon>
        <taxon>Pentapetalae</taxon>
        <taxon>rosids</taxon>
        <taxon>fabids</taxon>
        <taxon>Fabales</taxon>
        <taxon>Fabaceae</taxon>
        <taxon>Papilionoideae</taxon>
        <taxon>50 kb inversion clade</taxon>
        <taxon>NPAAA clade</taxon>
        <taxon>indigoferoid/millettioid clade</taxon>
        <taxon>Phaseoleae</taxon>
        <taxon>Psophocarpus</taxon>
    </lineage>
</organism>
<reference evidence="2 3" key="1">
    <citation type="submission" date="2024-01" db="EMBL/GenBank/DDBJ databases">
        <title>The genomes of 5 underutilized Papilionoideae crops provide insights into root nodulation and disease resistanc.</title>
        <authorList>
            <person name="Jiang F."/>
        </authorList>
    </citation>
    <scope>NUCLEOTIDE SEQUENCE [LARGE SCALE GENOMIC DNA]</scope>
    <source>
        <strain evidence="2">DUOXIRENSHENG_FW03</strain>
        <tissue evidence="2">Leaves</tissue>
    </source>
</reference>
<feature type="signal peptide" evidence="1">
    <location>
        <begin position="1"/>
        <end position="21"/>
    </location>
</feature>
<protein>
    <submittedName>
        <fullName evidence="2">Uncharacterized protein</fullName>
    </submittedName>
</protein>
<sequence length="142" mass="16168">MRNLAMHKLILFCLCLHRLPDFCFDYLSIYNRLKKPSYGLRGNELENAGFGKYEAAFVLPKNGNNALENKRSIYDVEYLIWEGTMFKAQSCLASPSCRLINLAVVTCLCGRITPGHSHGLSAENIFSNRLLIHVYQLEPPKQ</sequence>
<dbReference type="Proteomes" id="UP001386955">
    <property type="component" value="Unassembled WGS sequence"/>
</dbReference>
<accession>A0AAN9XNK7</accession>
<evidence type="ECO:0000256" key="1">
    <source>
        <dbReference type="SAM" id="SignalP"/>
    </source>
</evidence>
<keyword evidence="1" id="KW-0732">Signal</keyword>
<name>A0AAN9XNK7_PSOTE</name>
<evidence type="ECO:0000313" key="3">
    <source>
        <dbReference type="Proteomes" id="UP001386955"/>
    </source>
</evidence>
<dbReference type="AlphaFoldDB" id="A0AAN9XNK7"/>
<feature type="chain" id="PRO_5042864691" evidence="1">
    <location>
        <begin position="22"/>
        <end position="142"/>
    </location>
</feature>
<keyword evidence="3" id="KW-1185">Reference proteome</keyword>
<gene>
    <name evidence="2" type="ORF">VNO78_11335</name>
</gene>
<dbReference type="EMBL" id="JAYMYS010000003">
    <property type="protein sequence ID" value="KAK7400135.1"/>
    <property type="molecule type" value="Genomic_DNA"/>
</dbReference>
<proteinExistence type="predicted"/>
<evidence type="ECO:0000313" key="2">
    <source>
        <dbReference type="EMBL" id="KAK7400135.1"/>
    </source>
</evidence>